<dbReference type="GO" id="GO:0000407">
    <property type="term" value="C:phagophore assembly site"/>
    <property type="evidence" value="ECO:0007669"/>
    <property type="project" value="TreeGrafter"/>
</dbReference>
<dbReference type="GO" id="GO:0019776">
    <property type="term" value="F:Atg8-family ligase activity"/>
    <property type="evidence" value="ECO:0007669"/>
    <property type="project" value="TreeGrafter"/>
</dbReference>
<protein>
    <submittedName>
        <fullName evidence="9">Autophagocytosis associated protein</fullName>
    </submittedName>
</protein>
<keyword evidence="10" id="KW-1185">Reference proteome</keyword>
<dbReference type="OrthoDB" id="1584384at2759"/>
<dbReference type="GO" id="GO:0061723">
    <property type="term" value="P:glycophagy"/>
    <property type="evidence" value="ECO:0007669"/>
    <property type="project" value="TreeGrafter"/>
</dbReference>
<dbReference type="Gene3D" id="3.30.1460.50">
    <property type="match status" value="1"/>
</dbReference>
<evidence type="ECO:0000256" key="7">
    <source>
        <dbReference type="ARBA" id="ARBA00023006"/>
    </source>
</evidence>
<dbReference type="GO" id="GO:0000422">
    <property type="term" value="P:autophagy of mitochondrion"/>
    <property type="evidence" value="ECO:0007669"/>
    <property type="project" value="TreeGrafter"/>
</dbReference>
<sequence length="404" mass="46744">MNKRSLYENFKKLYNHLHGVKKVSNFQVTGTLTPLEFVEAGDELVQKMPVWAWAEGEESIQPFLPPKKKYLVYRGAPCYQRAPDVHQLEENDLEGEDGWVTTHAERHPGKPVVMAPEKTVNWDEEDDEDEDHAEDAGERKCRLYDVYMVYDQYYQTPRIFLIGYAEDHATLLSKEEMMQDVYAANREKTVSIDPHPFLKTACISIHPCRHAETMKRLIQHMKTRYEAGQTRDSEKDTFVFPTHMAFFFFLNLFRPLCRLSSTTFPLALMYRRRREREKKESFGRLFTSFPFPCCGVAVACPLGGWQNHTRASEHLSMMAGKGKRINRLLFFLLWLVSTTPHCCLLFFSVVPSSRTPQAARAGGGKGNCRSSNLAVVLRKRRGLPPFISLFALPSFLRTFMRHTR</sequence>
<dbReference type="RefSeq" id="XP_029225313.1">
    <property type="nucleotide sequence ID" value="XM_029374590.1"/>
</dbReference>
<keyword evidence="4" id="KW-0963">Cytoplasm</keyword>
<dbReference type="Pfam" id="PF03987">
    <property type="entry name" value="Autophagy_act_C"/>
    <property type="match status" value="1"/>
</dbReference>
<evidence type="ECO:0000256" key="5">
    <source>
        <dbReference type="ARBA" id="ARBA00022786"/>
    </source>
</evidence>
<accession>A0A422NJU1</accession>
<dbReference type="GO" id="GO:0000045">
    <property type="term" value="P:autophagosome assembly"/>
    <property type="evidence" value="ECO:0007669"/>
    <property type="project" value="TreeGrafter"/>
</dbReference>
<dbReference type="PANTHER" id="PTHR12866">
    <property type="entry name" value="UBIQUITIN-LIKE-CONJUGATING ENZYME ATG3"/>
    <property type="match status" value="1"/>
</dbReference>
<keyword evidence="3" id="KW-0813">Transport</keyword>
<keyword evidence="8" id="KW-0812">Transmembrane</keyword>
<evidence type="ECO:0000256" key="8">
    <source>
        <dbReference type="SAM" id="Phobius"/>
    </source>
</evidence>
<evidence type="ECO:0000256" key="4">
    <source>
        <dbReference type="ARBA" id="ARBA00022490"/>
    </source>
</evidence>
<comment type="similarity">
    <text evidence="2">Belongs to the ATG3 family.</text>
</comment>
<keyword evidence="7" id="KW-0072">Autophagy</keyword>
<evidence type="ECO:0000256" key="1">
    <source>
        <dbReference type="ARBA" id="ARBA00004496"/>
    </source>
</evidence>
<comment type="subcellular location">
    <subcellularLocation>
        <location evidence="1">Cytoplasm</location>
    </subcellularLocation>
</comment>
<dbReference type="Proteomes" id="UP000284403">
    <property type="component" value="Unassembled WGS sequence"/>
</dbReference>
<dbReference type="AlphaFoldDB" id="A0A422NJU1"/>
<dbReference type="GO" id="GO:0015031">
    <property type="term" value="P:protein transport"/>
    <property type="evidence" value="ECO:0007669"/>
    <property type="project" value="UniProtKB-KW"/>
</dbReference>
<evidence type="ECO:0000256" key="6">
    <source>
        <dbReference type="ARBA" id="ARBA00022927"/>
    </source>
</evidence>
<dbReference type="GeneID" id="40321342"/>
<dbReference type="EMBL" id="MKKU01000624">
    <property type="protein sequence ID" value="RNF05743.1"/>
    <property type="molecule type" value="Genomic_DNA"/>
</dbReference>
<gene>
    <name evidence="9" type="ORF">Tco025E_07731</name>
</gene>
<evidence type="ECO:0000313" key="9">
    <source>
        <dbReference type="EMBL" id="RNF05743.1"/>
    </source>
</evidence>
<keyword evidence="8" id="KW-0472">Membrane</keyword>
<keyword evidence="6" id="KW-0653">Protein transport</keyword>
<keyword evidence="8" id="KW-1133">Transmembrane helix</keyword>
<name>A0A422NJU1_9TRYP</name>
<evidence type="ECO:0000313" key="10">
    <source>
        <dbReference type="Proteomes" id="UP000284403"/>
    </source>
</evidence>
<proteinExistence type="inferred from homology"/>
<feature type="transmembrane region" description="Helical" evidence="8">
    <location>
        <begin position="328"/>
        <end position="350"/>
    </location>
</feature>
<keyword evidence="5" id="KW-0833">Ubl conjugation pathway</keyword>
<organism evidence="9 10">
    <name type="scientific">Trypanosoma conorhini</name>
    <dbReference type="NCBI Taxonomy" id="83891"/>
    <lineage>
        <taxon>Eukaryota</taxon>
        <taxon>Discoba</taxon>
        <taxon>Euglenozoa</taxon>
        <taxon>Kinetoplastea</taxon>
        <taxon>Metakinetoplastina</taxon>
        <taxon>Trypanosomatida</taxon>
        <taxon>Trypanosomatidae</taxon>
        <taxon>Trypanosoma</taxon>
    </lineage>
</organism>
<dbReference type="GO" id="GO:0005829">
    <property type="term" value="C:cytosol"/>
    <property type="evidence" value="ECO:0007669"/>
    <property type="project" value="TreeGrafter"/>
</dbReference>
<reference evidence="9 10" key="1">
    <citation type="journal article" date="2018" name="BMC Genomics">
        <title>Genomic comparison of Trypanosoma conorhini and Trypanosoma rangeli to Trypanosoma cruzi strains of high and low virulence.</title>
        <authorList>
            <person name="Bradwell K.R."/>
            <person name="Koparde V.N."/>
            <person name="Matveyev A.V."/>
            <person name="Serrano M.G."/>
            <person name="Alves J.M."/>
            <person name="Parikh H."/>
            <person name="Huang B."/>
            <person name="Lee V."/>
            <person name="Espinosa-Alvarez O."/>
            <person name="Ortiz P.A."/>
            <person name="Costa-Martins A.G."/>
            <person name="Teixeira M.M."/>
            <person name="Buck G.A."/>
        </authorList>
    </citation>
    <scope>NUCLEOTIDE SEQUENCE [LARGE SCALE GENOMIC DNA]</scope>
    <source>
        <strain evidence="9 10">025E</strain>
    </source>
</reference>
<evidence type="ECO:0000256" key="2">
    <source>
        <dbReference type="ARBA" id="ARBA00007683"/>
    </source>
</evidence>
<dbReference type="PANTHER" id="PTHR12866:SF2">
    <property type="entry name" value="UBIQUITIN-LIKE-CONJUGATING ENZYME ATG3"/>
    <property type="match status" value="1"/>
</dbReference>
<evidence type="ECO:0000256" key="3">
    <source>
        <dbReference type="ARBA" id="ARBA00022448"/>
    </source>
</evidence>
<comment type="caution">
    <text evidence="9">The sequence shown here is derived from an EMBL/GenBank/DDBJ whole genome shotgun (WGS) entry which is preliminary data.</text>
</comment>
<dbReference type="GO" id="GO:0044804">
    <property type="term" value="P:nucleophagy"/>
    <property type="evidence" value="ECO:0007669"/>
    <property type="project" value="TreeGrafter"/>
</dbReference>
<dbReference type="InterPro" id="IPR007135">
    <property type="entry name" value="Atg3/Atg10"/>
</dbReference>